<organism evidence="1 2">
    <name type="scientific">Singulisphaera acidiphila (strain ATCC BAA-1392 / DSM 18658 / VKM B-2454 / MOB10)</name>
    <dbReference type="NCBI Taxonomy" id="886293"/>
    <lineage>
        <taxon>Bacteria</taxon>
        <taxon>Pseudomonadati</taxon>
        <taxon>Planctomycetota</taxon>
        <taxon>Planctomycetia</taxon>
        <taxon>Isosphaerales</taxon>
        <taxon>Isosphaeraceae</taxon>
        <taxon>Singulisphaera</taxon>
    </lineage>
</organism>
<dbReference type="EMBL" id="CP003364">
    <property type="protein sequence ID" value="AGA29802.1"/>
    <property type="molecule type" value="Genomic_DNA"/>
</dbReference>
<dbReference type="OrthoDB" id="277106at2"/>
<proteinExistence type="predicted"/>
<dbReference type="KEGG" id="saci:Sinac_5671"/>
<dbReference type="Proteomes" id="UP000010798">
    <property type="component" value="Chromosome"/>
</dbReference>
<keyword evidence="2" id="KW-1185">Reference proteome</keyword>
<evidence type="ECO:0000313" key="1">
    <source>
        <dbReference type="EMBL" id="AGA29802.1"/>
    </source>
</evidence>
<dbReference type="eggNOG" id="ENOG5031EBW">
    <property type="taxonomic scope" value="Bacteria"/>
</dbReference>
<gene>
    <name evidence="1" type="ordered locus">Sinac_5671</name>
</gene>
<dbReference type="AlphaFoldDB" id="L0DKK8"/>
<dbReference type="HOGENOM" id="CLU_639194_0_0_0"/>
<protein>
    <submittedName>
        <fullName evidence="1">Uncharacterized protein</fullName>
    </submittedName>
</protein>
<evidence type="ECO:0000313" key="2">
    <source>
        <dbReference type="Proteomes" id="UP000010798"/>
    </source>
</evidence>
<reference evidence="1 2" key="1">
    <citation type="submission" date="2012-02" db="EMBL/GenBank/DDBJ databases">
        <title>Complete sequence of chromosome of Singulisphaera acidiphila DSM 18658.</title>
        <authorList>
            <consortium name="US DOE Joint Genome Institute (JGI-PGF)"/>
            <person name="Lucas S."/>
            <person name="Copeland A."/>
            <person name="Lapidus A."/>
            <person name="Glavina del Rio T."/>
            <person name="Dalin E."/>
            <person name="Tice H."/>
            <person name="Bruce D."/>
            <person name="Goodwin L."/>
            <person name="Pitluck S."/>
            <person name="Peters L."/>
            <person name="Ovchinnikova G."/>
            <person name="Chertkov O."/>
            <person name="Kyrpides N."/>
            <person name="Mavromatis K."/>
            <person name="Ivanova N."/>
            <person name="Brettin T."/>
            <person name="Detter J.C."/>
            <person name="Han C."/>
            <person name="Larimer F."/>
            <person name="Land M."/>
            <person name="Hauser L."/>
            <person name="Markowitz V."/>
            <person name="Cheng J.-F."/>
            <person name="Hugenholtz P."/>
            <person name="Woyke T."/>
            <person name="Wu D."/>
            <person name="Tindall B."/>
            <person name="Pomrenke H."/>
            <person name="Brambilla E."/>
            <person name="Klenk H.-P."/>
            <person name="Eisen J.A."/>
        </authorList>
    </citation>
    <scope>NUCLEOTIDE SEQUENCE [LARGE SCALE GENOMIC DNA]</scope>
    <source>
        <strain evidence="2">ATCC BAA-1392 / DSM 18658 / VKM B-2454 / MOB10</strain>
    </source>
</reference>
<accession>L0DKK8</accession>
<sequence length="429" mass="47226">MGSTVPDATIGEETHASEAYQDLCRVVAASGQRNQADRLGRWLDRELDLEGAPRRLPVGEWSLCLTLLAERRQALGESWSPELDARVEGFFLATLRFMRPDGSMVFGPNGIPSATKQALRSWADQLSEPGFKTVIDWWFPGPDVRHSPPPLPASARAEHPLASLRADWSKSGDLMVIDHRQRGPETHFEFIGLGRTWLGPSWTLGTALAAAPVAVGRARPSLWVSNYSVDLAEWSFRVGPLRVVRTALLFRGRRLALLADQIDGKPTAGEIRLGIPEGIDVVPPAENRSLALTLGSRVASPRLIPLGLPYRSSGGERGTFQRAGNELVLRQPIAGRRGWLPLLVSWESGRNRKTLVWRPLTVSEGPKICGAETAVAYRVAWGRDESLVIYRSLARPVPRSFLGHKTAARFLIGLFTKEGNVEPLLTVKE</sequence>
<name>L0DKK8_SINAD</name>
<dbReference type="RefSeq" id="WP_015248900.1">
    <property type="nucleotide sequence ID" value="NC_019892.1"/>
</dbReference>